<dbReference type="AlphaFoldDB" id="A0A0V8RY31"/>
<dbReference type="OrthoDB" id="280176at2"/>
<dbReference type="EMBL" id="LLVT01000001">
    <property type="protein sequence ID" value="KSW12948.1"/>
    <property type="molecule type" value="Genomic_DNA"/>
</dbReference>
<comment type="caution">
    <text evidence="1">The sequence shown here is derived from an EMBL/GenBank/DDBJ whole genome shotgun (WGS) entry which is preliminary data.</text>
</comment>
<evidence type="ECO:0000313" key="1">
    <source>
        <dbReference type="EMBL" id="KSW12948.1"/>
    </source>
</evidence>
<gene>
    <name evidence="1" type="ORF">APY09_00860</name>
</gene>
<organism evidence="1 2">
    <name type="scientific">Schaalia odontolytica</name>
    <dbReference type="NCBI Taxonomy" id="1660"/>
    <lineage>
        <taxon>Bacteria</taxon>
        <taxon>Bacillati</taxon>
        <taxon>Actinomycetota</taxon>
        <taxon>Actinomycetes</taxon>
        <taxon>Actinomycetales</taxon>
        <taxon>Actinomycetaceae</taxon>
        <taxon>Schaalia</taxon>
    </lineage>
</organism>
<dbReference type="Proteomes" id="UP000054686">
    <property type="component" value="Unassembled WGS sequence"/>
</dbReference>
<dbReference type="RefSeq" id="WP_060565766.1">
    <property type="nucleotide sequence ID" value="NZ_CP040006.1"/>
</dbReference>
<protein>
    <submittedName>
        <fullName evidence="1">Uncharacterized protein</fullName>
    </submittedName>
</protein>
<name>A0A0V8RY31_9ACTO</name>
<reference evidence="1 2" key="1">
    <citation type="submission" date="2015-10" db="EMBL/GenBank/DDBJ databases">
        <title>Draft Genome of Actinomyces odontolyticus subsp. actinosynbacter strain XH001.</title>
        <authorList>
            <person name="Mclean J.S."/>
            <person name="He X."/>
        </authorList>
    </citation>
    <scope>NUCLEOTIDE SEQUENCE [LARGE SCALE GENOMIC DNA]</scope>
    <source>
        <strain evidence="1 2">XH001</strain>
    </source>
</reference>
<sequence>MDPDYVFNKALPYLTGRLEDAGLTVQIGFNKTERTMFLLLNDSVKCGINQLINELLDAEPDAHHDLMDPWVPYLIERTRIDETILNKPDELRRLIRTEFCTADTVAHPQFSYARQYPGGLALTLSLDCPTPLFRLKDEQLAQCPLSIDELFHCAQKNTDDLPIERIQQFGPFTCLSAQSPFVTAKAANIPALMSRFQIQAPHGLFFTIPANHMMYYAPADPANISKQLWDLAIFGRVPVLTTTKQRPEAVVSRDIFYYSPEGTYEPITQGDNPAIQELFTNQDIDAETVRTCVDQYLSPSPAFRARFDLP</sequence>
<proteinExistence type="predicted"/>
<accession>A0A0V8RY31</accession>
<evidence type="ECO:0000313" key="2">
    <source>
        <dbReference type="Proteomes" id="UP000054686"/>
    </source>
</evidence>